<evidence type="ECO:0000259" key="1">
    <source>
        <dbReference type="Pfam" id="PF04434"/>
    </source>
</evidence>
<evidence type="ECO:0000313" key="3">
    <source>
        <dbReference type="Proteomes" id="UP001595945"/>
    </source>
</evidence>
<evidence type="ECO:0000313" key="2">
    <source>
        <dbReference type="EMBL" id="MFC4826151.1"/>
    </source>
</evidence>
<dbReference type="InterPro" id="IPR007527">
    <property type="entry name" value="Znf_SWIM"/>
</dbReference>
<dbReference type="AlphaFoldDB" id="A0ABD5Q638"/>
<dbReference type="Proteomes" id="UP001595945">
    <property type="component" value="Unassembled WGS sequence"/>
</dbReference>
<keyword evidence="3" id="KW-1185">Reference proteome</keyword>
<name>A0ABD5Q638_9EURY</name>
<dbReference type="Pfam" id="PF04434">
    <property type="entry name" value="SWIM"/>
    <property type="match status" value="1"/>
</dbReference>
<organism evidence="2 3">
    <name type="scientific">Halorussus aquaticus</name>
    <dbReference type="NCBI Taxonomy" id="2953748"/>
    <lineage>
        <taxon>Archaea</taxon>
        <taxon>Methanobacteriati</taxon>
        <taxon>Methanobacteriota</taxon>
        <taxon>Stenosarchaea group</taxon>
        <taxon>Halobacteria</taxon>
        <taxon>Halobacteriales</taxon>
        <taxon>Haladaptataceae</taxon>
        <taxon>Halorussus</taxon>
    </lineage>
</organism>
<dbReference type="EMBL" id="JBHSHT010000002">
    <property type="protein sequence ID" value="MFC4826151.1"/>
    <property type="molecule type" value="Genomic_DNA"/>
</dbReference>
<gene>
    <name evidence="2" type="ORF">ACFO9K_18010</name>
</gene>
<dbReference type="RefSeq" id="WP_254268227.1">
    <property type="nucleotide sequence ID" value="NZ_CP100400.1"/>
</dbReference>
<dbReference type="GeneID" id="73046754"/>
<accession>A0ABD5Q638</accession>
<feature type="domain" description="SWIM-type" evidence="1">
    <location>
        <begin position="2"/>
        <end position="25"/>
    </location>
</feature>
<reference evidence="2 3" key="1">
    <citation type="journal article" date="2019" name="Int. J. Syst. Evol. Microbiol.">
        <title>The Global Catalogue of Microorganisms (GCM) 10K type strain sequencing project: providing services to taxonomists for standard genome sequencing and annotation.</title>
        <authorList>
            <consortium name="The Broad Institute Genomics Platform"/>
            <consortium name="The Broad Institute Genome Sequencing Center for Infectious Disease"/>
            <person name="Wu L."/>
            <person name="Ma J."/>
        </authorList>
    </citation>
    <scope>NUCLEOTIDE SEQUENCE [LARGE SCALE GENOMIC DNA]</scope>
    <source>
        <strain evidence="2 3">XZYJ18</strain>
    </source>
</reference>
<proteinExistence type="predicted"/>
<comment type="caution">
    <text evidence="2">The sequence shown here is derived from an EMBL/GenBank/DDBJ whole genome shotgun (WGS) entry which is preliminary data.</text>
</comment>
<sequence length="106" mass="11454">MPAECECPADVQHGPDCKHKIALATVGGLVVFKASVNFLTPSGNHERSNALTLSDKHRPDGGTVAEDIVEDSLSLDVDDYKECDCDDLSDDFPCADCYIEGRKDLP</sequence>
<protein>
    <submittedName>
        <fullName evidence="2">SWIM zinc finger family protein</fullName>
    </submittedName>
</protein>